<gene>
    <name evidence="3" type="ORF">N0392_07155</name>
</gene>
<evidence type="ECO:0000256" key="1">
    <source>
        <dbReference type="SAM" id="SignalP"/>
    </source>
</evidence>
<protein>
    <submittedName>
        <fullName evidence="3">Fimbrial protein</fullName>
    </submittedName>
</protein>
<keyword evidence="1" id="KW-0732">Signal</keyword>
<organism evidence="3 4">
    <name type="scientific">Morganella morganii</name>
    <name type="common">Proteus morganii</name>
    <dbReference type="NCBI Taxonomy" id="582"/>
    <lineage>
        <taxon>Bacteria</taxon>
        <taxon>Pseudomonadati</taxon>
        <taxon>Pseudomonadota</taxon>
        <taxon>Gammaproteobacteria</taxon>
        <taxon>Enterobacterales</taxon>
        <taxon>Morganellaceae</taxon>
        <taxon>Morganella</taxon>
    </lineage>
</organism>
<accession>A0A9Q4GQJ6</accession>
<evidence type="ECO:0000313" key="3">
    <source>
        <dbReference type="EMBL" id="MCY0789464.1"/>
    </source>
</evidence>
<dbReference type="PANTHER" id="PTHR33420:SF10">
    <property type="entry name" value="FIMBRIAE MAJOR SUBUNIT"/>
    <property type="match status" value="1"/>
</dbReference>
<proteinExistence type="predicted"/>
<dbReference type="Gene3D" id="2.60.40.1090">
    <property type="entry name" value="Fimbrial-type adhesion domain"/>
    <property type="match status" value="1"/>
</dbReference>
<sequence length="189" mass="20231">MKKIKLALLVAGSLVAGASTSAFAAEGQGTVTFDGELINETCKITSPLDQTVQLDKVSVKTLTKSGEEGGYKPFSINVDCSGAEANGLVGKKIAVHFEPIEKTTDWDPETGNLMNNLTGPNDAKNVQIKIYSTTGGKRVHNKIGETGAWVDITDATRKMDFHYVGGYYATEQTTAGKVNATVMYTLVYQ</sequence>
<evidence type="ECO:0000313" key="4">
    <source>
        <dbReference type="Proteomes" id="UP001076655"/>
    </source>
</evidence>
<feature type="signal peptide" evidence="1">
    <location>
        <begin position="1"/>
        <end position="24"/>
    </location>
</feature>
<feature type="domain" description="Fimbrial-type adhesion" evidence="2">
    <location>
        <begin position="32"/>
        <end position="189"/>
    </location>
</feature>
<dbReference type="Proteomes" id="UP001076655">
    <property type="component" value="Unassembled WGS sequence"/>
</dbReference>
<dbReference type="OrthoDB" id="6466381at2"/>
<dbReference type="EMBL" id="JAPNMI010000003">
    <property type="protein sequence ID" value="MCY0789464.1"/>
    <property type="molecule type" value="Genomic_DNA"/>
</dbReference>
<dbReference type="SUPFAM" id="SSF49401">
    <property type="entry name" value="Bacterial adhesins"/>
    <property type="match status" value="1"/>
</dbReference>
<reference evidence="3" key="1">
    <citation type="submission" date="2022-08" db="EMBL/GenBank/DDBJ databases">
        <authorList>
            <person name="Dale J.L."/>
        </authorList>
    </citation>
    <scope>NUCLEOTIDE SEQUENCE</scope>
    <source>
        <strain evidence="3">2022EL-00758</strain>
    </source>
</reference>
<dbReference type="InterPro" id="IPR050263">
    <property type="entry name" value="Bact_Fimbrial_Adh_Pro"/>
</dbReference>
<dbReference type="InterPro" id="IPR000259">
    <property type="entry name" value="Adhesion_dom_fimbrial"/>
</dbReference>
<dbReference type="GO" id="GO:0043709">
    <property type="term" value="P:cell adhesion involved in single-species biofilm formation"/>
    <property type="evidence" value="ECO:0007669"/>
    <property type="project" value="TreeGrafter"/>
</dbReference>
<dbReference type="GO" id="GO:0009289">
    <property type="term" value="C:pilus"/>
    <property type="evidence" value="ECO:0007669"/>
    <property type="project" value="InterPro"/>
</dbReference>
<dbReference type="InterPro" id="IPR008966">
    <property type="entry name" value="Adhesion_dom_sf"/>
</dbReference>
<dbReference type="PANTHER" id="PTHR33420">
    <property type="entry name" value="FIMBRIAL SUBUNIT ELFA-RELATED"/>
    <property type="match status" value="1"/>
</dbReference>
<dbReference type="RefSeq" id="WP_046893924.1">
    <property type="nucleotide sequence ID" value="NZ_BRRE01000004.1"/>
</dbReference>
<feature type="chain" id="PRO_5040284606" evidence="1">
    <location>
        <begin position="25"/>
        <end position="189"/>
    </location>
</feature>
<dbReference type="AlphaFoldDB" id="A0A9Q4GQJ6"/>
<comment type="caution">
    <text evidence="3">The sequence shown here is derived from an EMBL/GenBank/DDBJ whole genome shotgun (WGS) entry which is preliminary data.</text>
</comment>
<evidence type="ECO:0000259" key="2">
    <source>
        <dbReference type="Pfam" id="PF00419"/>
    </source>
</evidence>
<dbReference type="Pfam" id="PF00419">
    <property type="entry name" value="Fimbrial"/>
    <property type="match status" value="1"/>
</dbReference>
<name>A0A9Q4GQJ6_MORMO</name>
<dbReference type="InterPro" id="IPR036937">
    <property type="entry name" value="Adhesion_dom_fimbrial_sf"/>
</dbReference>